<name>A0A150GTS3_GONPE</name>
<comment type="caution">
    <text evidence="1">The sequence shown here is derived from an EMBL/GenBank/DDBJ whole genome shotgun (WGS) entry which is preliminary data.</text>
</comment>
<keyword evidence="2" id="KW-1185">Reference proteome</keyword>
<sequence>MISNKSSFPGFVAVALDQLDALTASTQGVTGYCLITDSAAAAEPQPHPSAVAQFLRPFNSLQPTVSFSALGTKLQVVSQSEGSIFALGPRRRLGLALCLLQQGVAVVTFDRSLPLPAAVTATERCAATIRTRVAIAA</sequence>
<organism evidence="1 2">
    <name type="scientific">Gonium pectorale</name>
    <name type="common">Green alga</name>
    <dbReference type="NCBI Taxonomy" id="33097"/>
    <lineage>
        <taxon>Eukaryota</taxon>
        <taxon>Viridiplantae</taxon>
        <taxon>Chlorophyta</taxon>
        <taxon>core chlorophytes</taxon>
        <taxon>Chlorophyceae</taxon>
        <taxon>CS clade</taxon>
        <taxon>Chlamydomonadales</taxon>
        <taxon>Volvocaceae</taxon>
        <taxon>Gonium</taxon>
    </lineage>
</organism>
<dbReference type="Proteomes" id="UP000075714">
    <property type="component" value="Unassembled WGS sequence"/>
</dbReference>
<proteinExistence type="predicted"/>
<reference evidence="2" key="1">
    <citation type="journal article" date="2016" name="Nat. Commun.">
        <title>The Gonium pectorale genome demonstrates co-option of cell cycle regulation during the evolution of multicellularity.</title>
        <authorList>
            <person name="Hanschen E.R."/>
            <person name="Marriage T.N."/>
            <person name="Ferris P.J."/>
            <person name="Hamaji T."/>
            <person name="Toyoda A."/>
            <person name="Fujiyama A."/>
            <person name="Neme R."/>
            <person name="Noguchi H."/>
            <person name="Minakuchi Y."/>
            <person name="Suzuki M."/>
            <person name="Kawai-Toyooka H."/>
            <person name="Smith D.R."/>
            <person name="Sparks H."/>
            <person name="Anderson J."/>
            <person name="Bakaric R."/>
            <person name="Luria V."/>
            <person name="Karger A."/>
            <person name="Kirschner M.W."/>
            <person name="Durand P.M."/>
            <person name="Michod R.E."/>
            <person name="Nozaki H."/>
            <person name="Olson B.J."/>
        </authorList>
    </citation>
    <scope>NUCLEOTIDE SEQUENCE [LARGE SCALE GENOMIC DNA]</scope>
    <source>
        <strain evidence="2">NIES-2863</strain>
    </source>
</reference>
<accession>A0A150GTS3</accession>
<evidence type="ECO:0000313" key="1">
    <source>
        <dbReference type="EMBL" id="KXZ53184.1"/>
    </source>
</evidence>
<dbReference type="OrthoDB" id="538708at2759"/>
<protein>
    <submittedName>
        <fullName evidence="1">Uncharacterized protein</fullName>
    </submittedName>
</protein>
<evidence type="ECO:0000313" key="2">
    <source>
        <dbReference type="Proteomes" id="UP000075714"/>
    </source>
</evidence>
<dbReference type="EMBL" id="LSYV01000008">
    <property type="protein sequence ID" value="KXZ53184.1"/>
    <property type="molecule type" value="Genomic_DNA"/>
</dbReference>
<dbReference type="AlphaFoldDB" id="A0A150GTS3"/>
<gene>
    <name evidence="1" type="ORF">GPECTOR_7g1076</name>
</gene>